<dbReference type="Pfam" id="PF03330">
    <property type="entry name" value="DPBB_1"/>
    <property type="match status" value="1"/>
</dbReference>
<protein>
    <recommendedName>
        <fullName evidence="4">Endolytic peptidoglycan transglycosylase RlpA</fullName>
        <ecNumber evidence="4">4.2.2.-</ecNumber>
    </recommendedName>
</protein>
<accession>A0A450VKY7</accession>
<dbReference type="SUPFAM" id="SSF50685">
    <property type="entry name" value="Barwin-like endoglucanases"/>
    <property type="match status" value="1"/>
</dbReference>
<dbReference type="EC" id="4.2.2.-" evidence="4"/>
<evidence type="ECO:0000256" key="1">
    <source>
        <dbReference type="ARBA" id="ARBA00022729"/>
    </source>
</evidence>
<comment type="similarity">
    <text evidence="4 5">Belongs to the RlpA family.</text>
</comment>
<gene>
    <name evidence="4" type="primary">rlpA</name>
    <name evidence="8" type="ORF">BECKH772A_GA0070896_102741</name>
    <name evidence="7" type="ORF">BECKH772B_GA0070898_102621</name>
    <name evidence="9" type="ORF">BECKH772C_GA0070978_102741</name>
</gene>
<organism evidence="9">
    <name type="scientific">Candidatus Kentrum eta</name>
    <dbReference type="NCBI Taxonomy" id="2126337"/>
    <lineage>
        <taxon>Bacteria</taxon>
        <taxon>Pseudomonadati</taxon>
        <taxon>Pseudomonadota</taxon>
        <taxon>Gammaproteobacteria</taxon>
        <taxon>Candidatus Kentrum</taxon>
    </lineage>
</organism>
<evidence type="ECO:0000256" key="5">
    <source>
        <dbReference type="RuleBase" id="RU003495"/>
    </source>
</evidence>
<dbReference type="GO" id="GO:0005886">
    <property type="term" value="C:plasma membrane"/>
    <property type="evidence" value="ECO:0007669"/>
    <property type="project" value="UniProtKB-SubCell"/>
</dbReference>
<name>A0A450VKY7_9GAMM</name>
<dbReference type="GO" id="GO:0000270">
    <property type="term" value="P:peptidoglycan metabolic process"/>
    <property type="evidence" value="ECO:0007669"/>
    <property type="project" value="UniProtKB-UniRule"/>
</dbReference>
<evidence type="ECO:0000256" key="3">
    <source>
        <dbReference type="ARBA" id="ARBA00023316"/>
    </source>
</evidence>
<keyword evidence="1" id="KW-0732">Signal</keyword>
<reference evidence="9" key="1">
    <citation type="submission" date="2019-02" db="EMBL/GenBank/DDBJ databases">
        <authorList>
            <person name="Gruber-Vodicka R. H."/>
            <person name="Seah K. B. B."/>
        </authorList>
    </citation>
    <scope>NUCLEOTIDE SEQUENCE</scope>
    <source>
        <strain evidence="9">BECK_SA2B12</strain>
        <strain evidence="8">BECK_SA2B15</strain>
        <strain evidence="7">BECK_SA2B20</strain>
    </source>
</reference>
<dbReference type="PANTHER" id="PTHR34183">
    <property type="entry name" value="ENDOLYTIC PEPTIDOGLYCAN TRANSGLYCOSYLASE RLPA"/>
    <property type="match status" value="1"/>
</dbReference>
<keyword evidence="4" id="KW-0472">Membrane</keyword>
<dbReference type="HAMAP" id="MF_02071">
    <property type="entry name" value="RlpA"/>
    <property type="match status" value="1"/>
</dbReference>
<sequence length="194" mass="22014">MHPKNKLRLTARCHIILRSKIIFLLTALLAGCGLIPAQDGPPLFFRLDPNNIQNAVPRVESRSQYGNSPFYTVYGKRYHVLLSSTGYVRRGIASWYGRKFHGKRTSSGETYDMYAMTAAHRSLPLPTYVRVTNLENKRQAIVRVNDRGPFHTNRIIDLSYAAAVKLGIARKGTVHVEIHAIDPSQPKEPKKIRY</sequence>
<evidence type="ECO:0000256" key="4">
    <source>
        <dbReference type="HAMAP-Rule" id="MF_02071"/>
    </source>
</evidence>
<dbReference type="InterPro" id="IPR034718">
    <property type="entry name" value="RlpA"/>
</dbReference>
<dbReference type="AlphaFoldDB" id="A0A450VKY7"/>
<evidence type="ECO:0000259" key="6">
    <source>
        <dbReference type="Pfam" id="PF03330"/>
    </source>
</evidence>
<evidence type="ECO:0000256" key="2">
    <source>
        <dbReference type="ARBA" id="ARBA00023239"/>
    </source>
</evidence>
<dbReference type="FunFam" id="2.40.40.10:FF:000003">
    <property type="entry name" value="Endolytic peptidoglycan transglycosylase RlpA"/>
    <property type="match status" value="1"/>
</dbReference>
<keyword evidence="4 9" id="KW-0449">Lipoprotein</keyword>
<dbReference type="InterPro" id="IPR009009">
    <property type="entry name" value="RlpA-like_DPBB"/>
</dbReference>
<dbReference type="EMBL" id="CAADFJ010000274">
    <property type="protein sequence ID" value="VFK05458.1"/>
    <property type="molecule type" value="Genomic_DNA"/>
</dbReference>
<keyword evidence="4" id="KW-0564">Palmitate</keyword>
<keyword evidence="2 4" id="KW-0456">Lyase</keyword>
<dbReference type="InterPro" id="IPR036908">
    <property type="entry name" value="RlpA-like_sf"/>
</dbReference>
<evidence type="ECO:0000313" key="8">
    <source>
        <dbReference type="EMBL" id="VFK02511.1"/>
    </source>
</evidence>
<dbReference type="Gene3D" id="2.40.40.10">
    <property type="entry name" value="RlpA-like domain"/>
    <property type="match status" value="1"/>
</dbReference>
<dbReference type="InterPro" id="IPR012997">
    <property type="entry name" value="RplA"/>
</dbReference>
<comment type="subcellular location">
    <subcellularLocation>
        <location evidence="4">Cell membrane</location>
        <topology evidence="4">Lipid-anchor</topology>
    </subcellularLocation>
</comment>
<dbReference type="GO" id="GO:0009279">
    <property type="term" value="C:cell outer membrane"/>
    <property type="evidence" value="ECO:0007669"/>
    <property type="project" value="TreeGrafter"/>
</dbReference>
<feature type="domain" description="RlpA-like protein double-psi beta-barrel" evidence="6">
    <location>
        <begin position="90"/>
        <end position="178"/>
    </location>
</feature>
<dbReference type="CDD" id="cd22268">
    <property type="entry name" value="DPBB_RlpA-like"/>
    <property type="match status" value="1"/>
</dbReference>
<dbReference type="PROSITE" id="PS51257">
    <property type="entry name" value="PROKAR_LIPOPROTEIN"/>
    <property type="match status" value="1"/>
</dbReference>
<proteinExistence type="inferred from homology"/>
<dbReference type="NCBIfam" id="TIGR00413">
    <property type="entry name" value="rlpA"/>
    <property type="match status" value="1"/>
</dbReference>
<dbReference type="GO" id="GO:0071555">
    <property type="term" value="P:cell wall organization"/>
    <property type="evidence" value="ECO:0007669"/>
    <property type="project" value="UniProtKB-KW"/>
</dbReference>
<evidence type="ECO:0000313" key="9">
    <source>
        <dbReference type="EMBL" id="VFK05458.1"/>
    </source>
</evidence>
<evidence type="ECO:0000313" key="7">
    <source>
        <dbReference type="EMBL" id="VFK02139.1"/>
    </source>
</evidence>
<keyword evidence="4" id="KW-1003">Cell membrane</keyword>
<dbReference type="EMBL" id="CAADFG010000274">
    <property type="protein sequence ID" value="VFK02511.1"/>
    <property type="molecule type" value="Genomic_DNA"/>
</dbReference>
<keyword evidence="3 4" id="KW-0961">Cell wall biogenesis/degradation</keyword>
<dbReference type="EMBL" id="CAADFI010000262">
    <property type="protein sequence ID" value="VFK02139.1"/>
    <property type="molecule type" value="Genomic_DNA"/>
</dbReference>
<comment type="function">
    <text evidence="4">Lytic transglycosylase with a strong preference for naked glycan strands that lack stem peptides.</text>
</comment>
<dbReference type="GO" id="GO:0008932">
    <property type="term" value="F:lytic endotransglycosylase activity"/>
    <property type="evidence" value="ECO:0007669"/>
    <property type="project" value="UniProtKB-UniRule"/>
</dbReference>
<dbReference type="PANTHER" id="PTHR34183:SF1">
    <property type="entry name" value="ENDOLYTIC PEPTIDOGLYCAN TRANSGLYCOSYLASE RLPA"/>
    <property type="match status" value="1"/>
</dbReference>